<name>A0AAD4Q3F2_9AGAM</name>
<gene>
    <name evidence="1" type="ORF">EDB92DRAFT_1765783</name>
</gene>
<accession>A0AAD4Q3F2</accession>
<dbReference type="Proteomes" id="UP001201163">
    <property type="component" value="Unassembled WGS sequence"/>
</dbReference>
<evidence type="ECO:0000313" key="2">
    <source>
        <dbReference type="Proteomes" id="UP001201163"/>
    </source>
</evidence>
<dbReference type="PANTHER" id="PTHR28075">
    <property type="entry name" value="CHROMOSOME 16, WHOLE GENOME SHOTGUN SEQUENCE"/>
    <property type="match status" value="1"/>
</dbReference>
<evidence type="ECO:0008006" key="3">
    <source>
        <dbReference type="Google" id="ProtNLM"/>
    </source>
</evidence>
<protein>
    <recommendedName>
        <fullName evidence="3">DUF1748-domain-containing protein</fullName>
    </recommendedName>
</protein>
<organism evidence="1 2">
    <name type="scientific">Lactarius akahatsu</name>
    <dbReference type="NCBI Taxonomy" id="416441"/>
    <lineage>
        <taxon>Eukaryota</taxon>
        <taxon>Fungi</taxon>
        <taxon>Dikarya</taxon>
        <taxon>Basidiomycota</taxon>
        <taxon>Agaricomycotina</taxon>
        <taxon>Agaricomycetes</taxon>
        <taxon>Russulales</taxon>
        <taxon>Russulaceae</taxon>
        <taxon>Lactarius</taxon>
    </lineage>
</organism>
<dbReference type="PANTHER" id="PTHR28075:SF3">
    <property type="entry name" value="DUF1748-DOMAIN-CONTAINING PROTEIN"/>
    <property type="match status" value="1"/>
</dbReference>
<comment type="caution">
    <text evidence="1">The sequence shown here is derived from an EMBL/GenBank/DDBJ whole genome shotgun (WGS) entry which is preliminary data.</text>
</comment>
<reference evidence="1" key="1">
    <citation type="submission" date="2022-01" db="EMBL/GenBank/DDBJ databases">
        <title>Comparative genomics reveals a dynamic genome evolution in the ectomycorrhizal milk-cap (Lactarius) mushrooms.</title>
        <authorList>
            <consortium name="DOE Joint Genome Institute"/>
            <person name="Lebreton A."/>
            <person name="Tang N."/>
            <person name="Kuo A."/>
            <person name="LaButti K."/>
            <person name="Drula E."/>
            <person name="Barry K."/>
            <person name="Clum A."/>
            <person name="Lipzen A."/>
            <person name="Mousain D."/>
            <person name="Ng V."/>
            <person name="Wang R."/>
            <person name="Wang X."/>
            <person name="Dai Y."/>
            <person name="Henrissat B."/>
            <person name="Grigoriev I.V."/>
            <person name="Guerin-Laguette A."/>
            <person name="Yu F."/>
            <person name="Martin F.M."/>
        </authorList>
    </citation>
    <scope>NUCLEOTIDE SEQUENCE</scope>
    <source>
        <strain evidence="1">QP</strain>
    </source>
</reference>
<feature type="non-terminal residue" evidence="1">
    <location>
        <position position="1"/>
    </location>
</feature>
<dbReference type="AlphaFoldDB" id="A0AAD4Q3F2"/>
<proteinExistence type="predicted"/>
<keyword evidence="2" id="KW-1185">Reference proteome</keyword>
<sequence>MVLGRLAHYAFDAILLSTVAAGVKRTTGFAPDIESISNPTMRSFTQSYLGFGETVFDAIQGNGSNQSLFQ</sequence>
<evidence type="ECO:0000313" key="1">
    <source>
        <dbReference type="EMBL" id="KAH8980879.1"/>
    </source>
</evidence>
<dbReference type="Pfam" id="PF08520">
    <property type="entry name" value="Mitofissin"/>
    <property type="match status" value="1"/>
</dbReference>
<dbReference type="EMBL" id="JAKELL010000127">
    <property type="protein sequence ID" value="KAH8980879.1"/>
    <property type="molecule type" value="Genomic_DNA"/>
</dbReference>
<dbReference type="InterPro" id="IPR013726">
    <property type="entry name" value="Mitofissin"/>
</dbReference>
<dbReference type="GO" id="GO:0005737">
    <property type="term" value="C:cytoplasm"/>
    <property type="evidence" value="ECO:0007669"/>
    <property type="project" value="TreeGrafter"/>
</dbReference>